<dbReference type="Gene3D" id="3.40.50.150">
    <property type="entry name" value="Vaccinia Virus protein VP39"/>
    <property type="match status" value="1"/>
</dbReference>
<dbReference type="InterPro" id="IPR004398">
    <property type="entry name" value="RNA_MeTrfase_RsmD"/>
</dbReference>
<dbReference type="PROSITE" id="PS00092">
    <property type="entry name" value="N6_MTASE"/>
    <property type="match status" value="1"/>
</dbReference>
<reference evidence="3" key="1">
    <citation type="submission" date="2023-07" db="EMBL/GenBank/DDBJ databases">
        <title>Genomic Encyclopedia of Type Strains, Phase IV (KMG-IV): sequencing the most valuable type-strain genomes for metagenomic binning, comparative biology and taxonomic classification.</title>
        <authorList>
            <person name="Goeker M."/>
        </authorList>
    </citation>
    <scope>NUCLEOTIDE SEQUENCE</scope>
    <source>
        <strain evidence="3">DSM 24202</strain>
    </source>
</reference>
<dbReference type="InterPro" id="IPR029063">
    <property type="entry name" value="SAM-dependent_MTases_sf"/>
</dbReference>
<dbReference type="PIRSF" id="PIRSF004553">
    <property type="entry name" value="CHP00095"/>
    <property type="match status" value="1"/>
</dbReference>
<dbReference type="PANTHER" id="PTHR43542">
    <property type="entry name" value="METHYLTRANSFERASE"/>
    <property type="match status" value="1"/>
</dbReference>
<keyword evidence="1 3" id="KW-0489">Methyltransferase</keyword>
<evidence type="ECO:0000313" key="4">
    <source>
        <dbReference type="Proteomes" id="UP001238163"/>
    </source>
</evidence>
<dbReference type="CDD" id="cd02440">
    <property type="entry name" value="AdoMet_MTases"/>
    <property type="match status" value="1"/>
</dbReference>
<dbReference type="AlphaFoldDB" id="A0AAE4APB3"/>
<evidence type="ECO:0000256" key="2">
    <source>
        <dbReference type="ARBA" id="ARBA00022679"/>
    </source>
</evidence>
<gene>
    <name evidence="3" type="ORF">J3R75_001289</name>
</gene>
<name>A0AAE4APB3_9BACT</name>
<accession>A0AAE4APB3</accession>
<sequence>MRIISGAARGIRLTAPAGRDVRPTEDRVKEAIFATIGDLGDSVVVDLFAGTGALGLEAFSRGARSVRFVEKAQAHCMVIKQNLQAVLKAMGNPSAPDIDVLCGDASRAPALLPQLAGSCDVILADPPYHPPAGAYGARELLLDADFAAWAGPQALLVLEFGADVSLPWSPDSPWRTLKIKTFGIRAVAFAKLVQ</sequence>
<dbReference type="EMBL" id="JAUSVL010000001">
    <property type="protein sequence ID" value="MDQ0289182.1"/>
    <property type="molecule type" value="Genomic_DNA"/>
</dbReference>
<dbReference type="SUPFAM" id="SSF53335">
    <property type="entry name" value="S-adenosyl-L-methionine-dependent methyltransferases"/>
    <property type="match status" value="1"/>
</dbReference>
<dbReference type="RefSeq" id="WP_307260527.1">
    <property type="nucleotide sequence ID" value="NZ_JAUSVL010000001.1"/>
</dbReference>
<evidence type="ECO:0000313" key="3">
    <source>
        <dbReference type="EMBL" id="MDQ0289182.1"/>
    </source>
</evidence>
<keyword evidence="4" id="KW-1185">Reference proteome</keyword>
<organism evidence="3 4">
    <name type="scientific">Oligosphaera ethanolica</name>
    <dbReference type="NCBI Taxonomy" id="760260"/>
    <lineage>
        <taxon>Bacteria</taxon>
        <taxon>Pseudomonadati</taxon>
        <taxon>Lentisphaerota</taxon>
        <taxon>Oligosphaeria</taxon>
        <taxon>Oligosphaerales</taxon>
        <taxon>Oligosphaeraceae</taxon>
        <taxon>Oligosphaera</taxon>
    </lineage>
</organism>
<dbReference type="Pfam" id="PF03602">
    <property type="entry name" value="Cons_hypoth95"/>
    <property type="match status" value="1"/>
</dbReference>
<proteinExistence type="predicted"/>
<dbReference type="InterPro" id="IPR002052">
    <property type="entry name" value="DNA_methylase_N6_adenine_CS"/>
</dbReference>
<evidence type="ECO:0000256" key="1">
    <source>
        <dbReference type="ARBA" id="ARBA00022603"/>
    </source>
</evidence>
<dbReference type="Proteomes" id="UP001238163">
    <property type="component" value="Unassembled WGS sequence"/>
</dbReference>
<dbReference type="NCBIfam" id="TIGR00095">
    <property type="entry name" value="16S rRNA (guanine(966)-N(2))-methyltransferase RsmD"/>
    <property type="match status" value="1"/>
</dbReference>
<dbReference type="EC" id="2.1.1.171" evidence="3"/>
<comment type="caution">
    <text evidence="3">The sequence shown here is derived from an EMBL/GenBank/DDBJ whole genome shotgun (WGS) entry which is preliminary data.</text>
</comment>
<dbReference type="GO" id="GO:0003676">
    <property type="term" value="F:nucleic acid binding"/>
    <property type="evidence" value="ECO:0007669"/>
    <property type="project" value="InterPro"/>
</dbReference>
<dbReference type="PANTHER" id="PTHR43542:SF1">
    <property type="entry name" value="METHYLTRANSFERASE"/>
    <property type="match status" value="1"/>
</dbReference>
<dbReference type="GO" id="GO:0052913">
    <property type="term" value="F:16S rRNA (guanine(966)-N(2))-methyltransferase activity"/>
    <property type="evidence" value="ECO:0007669"/>
    <property type="project" value="UniProtKB-EC"/>
</dbReference>
<keyword evidence="2 3" id="KW-0808">Transferase</keyword>
<protein>
    <submittedName>
        <fullName evidence="3">16S rRNA (Guanine966-N2)-methyltransferase</fullName>
        <ecNumber evidence="3">2.1.1.171</ecNumber>
    </submittedName>
</protein>